<protein>
    <recommendedName>
        <fullName evidence="2">NodB homology domain-containing protein</fullName>
    </recommendedName>
</protein>
<keyword evidence="4" id="KW-1185">Reference proteome</keyword>
<feature type="domain" description="NodB homology" evidence="2">
    <location>
        <begin position="86"/>
        <end position="214"/>
    </location>
</feature>
<feature type="region of interest" description="Disordered" evidence="1">
    <location>
        <begin position="18"/>
        <end position="55"/>
    </location>
</feature>
<dbReference type="GO" id="GO:0005975">
    <property type="term" value="P:carbohydrate metabolic process"/>
    <property type="evidence" value="ECO:0007669"/>
    <property type="project" value="InterPro"/>
</dbReference>
<dbReference type="OrthoDB" id="504708at2759"/>
<dbReference type="PANTHER" id="PTHR45985">
    <property type="match status" value="1"/>
</dbReference>
<evidence type="ECO:0000313" key="3">
    <source>
        <dbReference type="EMBL" id="CAG5119461.1"/>
    </source>
</evidence>
<accession>A0A8S3YVT3</accession>
<feature type="non-terminal residue" evidence="3">
    <location>
        <position position="1"/>
    </location>
</feature>
<evidence type="ECO:0000256" key="1">
    <source>
        <dbReference type="SAM" id="MobiDB-lite"/>
    </source>
</evidence>
<proteinExistence type="predicted"/>
<dbReference type="Proteomes" id="UP000678393">
    <property type="component" value="Unassembled WGS sequence"/>
</dbReference>
<feature type="compositionally biased region" description="Polar residues" evidence="1">
    <location>
        <begin position="33"/>
        <end position="55"/>
    </location>
</feature>
<dbReference type="InterPro" id="IPR011330">
    <property type="entry name" value="Glyco_hydro/deAcase_b/a-brl"/>
</dbReference>
<dbReference type="SUPFAM" id="SSF88713">
    <property type="entry name" value="Glycoside hydrolase/deacetylase"/>
    <property type="match status" value="1"/>
</dbReference>
<dbReference type="InterPro" id="IPR052740">
    <property type="entry name" value="CE4"/>
</dbReference>
<organism evidence="3 4">
    <name type="scientific">Candidula unifasciata</name>
    <dbReference type="NCBI Taxonomy" id="100452"/>
    <lineage>
        <taxon>Eukaryota</taxon>
        <taxon>Metazoa</taxon>
        <taxon>Spiralia</taxon>
        <taxon>Lophotrochozoa</taxon>
        <taxon>Mollusca</taxon>
        <taxon>Gastropoda</taxon>
        <taxon>Heterobranchia</taxon>
        <taxon>Euthyneura</taxon>
        <taxon>Panpulmonata</taxon>
        <taxon>Eupulmonata</taxon>
        <taxon>Stylommatophora</taxon>
        <taxon>Helicina</taxon>
        <taxon>Helicoidea</taxon>
        <taxon>Geomitridae</taxon>
        <taxon>Candidula</taxon>
    </lineage>
</organism>
<reference evidence="3" key="1">
    <citation type="submission" date="2021-04" db="EMBL/GenBank/DDBJ databases">
        <authorList>
            <consortium name="Molecular Ecology Group"/>
        </authorList>
    </citation>
    <scope>NUCLEOTIDE SEQUENCE</scope>
</reference>
<dbReference type="EMBL" id="CAJHNH020000718">
    <property type="protein sequence ID" value="CAG5119461.1"/>
    <property type="molecule type" value="Genomic_DNA"/>
</dbReference>
<dbReference type="Gene3D" id="3.20.20.370">
    <property type="entry name" value="Glycoside hydrolase/deacetylase"/>
    <property type="match status" value="1"/>
</dbReference>
<dbReference type="AlphaFoldDB" id="A0A8S3YVT3"/>
<name>A0A8S3YVT3_9EUPU</name>
<sequence>FDMVTSLCNWPQVSTCQFEGDDPIDRSELEPSNEPSTETRNPTQPANTRRPSSAGRCNSDNCQHPACFCFGDAPTDIPVVDMPFFIMLTFDDAVTSTLYNDYYRALVVDNDYKLFNPNGCRIKSAFYVTHQNTDYSTVKAIWDAGNEIGSHTIHHELPQGNKESDYPGMVAEIQGLKDEMLKATGNKALVDSVTGFRSPYLRVAGDVQFDVLRDFNFRYDTSILNINNLQGKKPHWPYTLDFLVGECINPPCPTKPYPGLWEVPLNGWIGDDKQGCSMVDACVVGTSSWTASDEQWYQFYKRNFEDYFYPLKVPMAMFTHGSLFVNYPKSYSAMTRWFRDLLESRDDVWLVTPSQVIDWMKKPLSNKEMVEQKWGC</sequence>
<comment type="caution">
    <text evidence="3">The sequence shown here is derived from an EMBL/GenBank/DDBJ whole genome shotgun (WGS) entry which is preliminary data.</text>
</comment>
<dbReference type="InterPro" id="IPR002509">
    <property type="entry name" value="NODB_dom"/>
</dbReference>
<gene>
    <name evidence="3" type="ORF">CUNI_LOCUS5019</name>
</gene>
<evidence type="ECO:0000259" key="2">
    <source>
        <dbReference type="Pfam" id="PF01522"/>
    </source>
</evidence>
<dbReference type="GO" id="GO:0016810">
    <property type="term" value="F:hydrolase activity, acting on carbon-nitrogen (but not peptide) bonds"/>
    <property type="evidence" value="ECO:0007669"/>
    <property type="project" value="InterPro"/>
</dbReference>
<dbReference type="Pfam" id="PF01522">
    <property type="entry name" value="Polysacc_deac_1"/>
    <property type="match status" value="1"/>
</dbReference>
<dbReference type="PANTHER" id="PTHR45985:SF3">
    <property type="entry name" value="CHITIN DEACETYLASE-LIKE 4"/>
    <property type="match status" value="1"/>
</dbReference>
<evidence type="ECO:0000313" key="4">
    <source>
        <dbReference type="Proteomes" id="UP000678393"/>
    </source>
</evidence>